<dbReference type="RefSeq" id="WP_007021672.1">
    <property type="nucleotide sequence ID" value="NZ_CH724126.1"/>
</dbReference>
<dbReference type="Proteomes" id="UP000002171">
    <property type="component" value="Unassembled WGS sequence"/>
</dbReference>
<proteinExistence type="predicted"/>
<feature type="transmembrane region" description="Helical" evidence="1">
    <location>
        <begin position="80"/>
        <end position="100"/>
    </location>
</feature>
<feature type="transmembrane region" description="Helical" evidence="1">
    <location>
        <begin position="28"/>
        <end position="50"/>
    </location>
</feature>
<reference evidence="2 3" key="1">
    <citation type="submission" date="2006-02" db="EMBL/GenBank/DDBJ databases">
        <authorList>
            <person name="Pinhassi J."/>
            <person name="Pedros-Alio C."/>
            <person name="Ferriera S."/>
            <person name="Johnson J."/>
            <person name="Kravitz S."/>
            <person name="Halpern A."/>
            <person name="Remington K."/>
            <person name="Beeson K."/>
            <person name="Tran B."/>
            <person name="Rogers Y.-H."/>
            <person name="Friedman R."/>
            <person name="Venter J.C."/>
        </authorList>
    </citation>
    <scope>NUCLEOTIDE SEQUENCE [LARGE SCALE GENOMIC DNA]</scope>
    <source>
        <strain evidence="2 3">MED92</strain>
    </source>
</reference>
<feature type="transmembrane region" description="Helical" evidence="1">
    <location>
        <begin position="57"/>
        <end position="74"/>
    </location>
</feature>
<dbReference type="AlphaFoldDB" id="A0A7U8C7D6"/>
<name>A0A7U8C7D6_NEPCE</name>
<organism evidence="2 3">
    <name type="scientific">Neptuniibacter caesariensis</name>
    <dbReference type="NCBI Taxonomy" id="207954"/>
    <lineage>
        <taxon>Bacteria</taxon>
        <taxon>Pseudomonadati</taxon>
        <taxon>Pseudomonadota</taxon>
        <taxon>Gammaproteobacteria</taxon>
        <taxon>Oceanospirillales</taxon>
        <taxon>Oceanospirillaceae</taxon>
        <taxon>Neptuniibacter</taxon>
    </lineage>
</organism>
<keyword evidence="1" id="KW-0472">Membrane</keyword>
<dbReference type="EMBL" id="AAOW01000002">
    <property type="protein sequence ID" value="EAR62654.1"/>
    <property type="molecule type" value="Genomic_DNA"/>
</dbReference>
<keyword evidence="1" id="KW-1133">Transmembrane helix</keyword>
<keyword evidence="3" id="KW-1185">Reference proteome</keyword>
<comment type="caution">
    <text evidence="2">The sequence shown here is derived from an EMBL/GenBank/DDBJ whole genome shotgun (WGS) entry which is preliminary data.</text>
</comment>
<protein>
    <submittedName>
        <fullName evidence="2">Uncharacterized protein</fullName>
    </submittedName>
</protein>
<accession>A0A7U8C7D6</accession>
<sequence>MTTFLLLIFLTIVPVMISARVFNAANTSFFPCLIAVIASAAAYTGAGTLISNEGLSFVASIALTALMFSMILGAKYMQSVFIALLTVGIQLGVVVAYSGAIA</sequence>
<keyword evidence="1" id="KW-0812">Transmembrane</keyword>
<evidence type="ECO:0000313" key="2">
    <source>
        <dbReference type="EMBL" id="EAR62654.1"/>
    </source>
</evidence>
<evidence type="ECO:0000313" key="3">
    <source>
        <dbReference type="Proteomes" id="UP000002171"/>
    </source>
</evidence>
<gene>
    <name evidence="2" type="ORF">MED92_06033</name>
</gene>
<evidence type="ECO:0000256" key="1">
    <source>
        <dbReference type="SAM" id="Phobius"/>
    </source>
</evidence>